<evidence type="ECO:0000256" key="1">
    <source>
        <dbReference type="SAM" id="SignalP"/>
    </source>
</evidence>
<sequence>MKTQPLLLAATVIAGAFCASAAIAGESDRLNSVVNELRRATAPLHPLEAAAAAGWDTPITGCIANPDPAVGGMGYHYANETLLADGTVDPLRPEVLVYAPKPGGGMQLVAVEYIVFTELNPVPPELFGQTFHLNPNINAWTLHAWVWKHNPSGLFADFNPNVSCL</sequence>
<evidence type="ECO:0000313" key="3">
    <source>
        <dbReference type="Proteomes" id="UP000316471"/>
    </source>
</evidence>
<feature type="signal peptide" evidence="1">
    <location>
        <begin position="1"/>
        <end position="21"/>
    </location>
</feature>
<organism evidence="2 3">
    <name type="scientific">Aerolutibacter ruishenii</name>
    <dbReference type="NCBI Taxonomy" id="686800"/>
    <lineage>
        <taxon>Bacteria</taxon>
        <taxon>Pseudomonadati</taxon>
        <taxon>Pseudomonadota</taxon>
        <taxon>Gammaproteobacteria</taxon>
        <taxon>Lysobacterales</taxon>
        <taxon>Lysobacteraceae</taxon>
        <taxon>Aerolutibacter</taxon>
    </lineage>
</organism>
<name>A0A562LI71_9GAMM</name>
<keyword evidence="3" id="KW-1185">Reference proteome</keyword>
<comment type="caution">
    <text evidence="2">The sequence shown here is derived from an EMBL/GenBank/DDBJ whole genome shotgun (WGS) entry which is preliminary data.</text>
</comment>
<protein>
    <submittedName>
        <fullName evidence="2">Uncharacterized protein</fullName>
    </submittedName>
</protein>
<dbReference type="AlphaFoldDB" id="A0A562LI71"/>
<dbReference type="OrthoDB" id="2449873at2"/>
<dbReference type="RefSeq" id="WP_144816449.1">
    <property type="nucleotide sequence ID" value="NZ_VLKP01000012.1"/>
</dbReference>
<evidence type="ECO:0000313" key="2">
    <source>
        <dbReference type="EMBL" id="TWI07303.1"/>
    </source>
</evidence>
<gene>
    <name evidence="2" type="ORF">IP93_02655</name>
</gene>
<keyword evidence="1" id="KW-0732">Signal</keyword>
<dbReference type="EMBL" id="VLKP01000012">
    <property type="protein sequence ID" value="TWI07303.1"/>
    <property type="molecule type" value="Genomic_DNA"/>
</dbReference>
<reference evidence="2 3" key="1">
    <citation type="journal article" date="2015" name="Stand. Genomic Sci.">
        <title>Genomic Encyclopedia of Bacterial and Archaeal Type Strains, Phase III: the genomes of soil and plant-associated and newly described type strains.</title>
        <authorList>
            <person name="Whitman W.B."/>
            <person name="Woyke T."/>
            <person name="Klenk H.P."/>
            <person name="Zhou Y."/>
            <person name="Lilburn T.G."/>
            <person name="Beck B.J."/>
            <person name="De Vos P."/>
            <person name="Vandamme P."/>
            <person name="Eisen J.A."/>
            <person name="Garrity G."/>
            <person name="Hugenholtz P."/>
            <person name="Kyrpides N.C."/>
        </authorList>
    </citation>
    <scope>NUCLEOTIDE SEQUENCE [LARGE SCALE GENOMIC DNA]</scope>
    <source>
        <strain evidence="2 3">CGMCC 1.10136</strain>
    </source>
</reference>
<proteinExistence type="predicted"/>
<accession>A0A562LI71</accession>
<feature type="chain" id="PRO_5021867909" evidence="1">
    <location>
        <begin position="22"/>
        <end position="165"/>
    </location>
</feature>
<dbReference type="Proteomes" id="UP000316471">
    <property type="component" value="Unassembled WGS sequence"/>
</dbReference>